<dbReference type="EMBL" id="KZ505992">
    <property type="protein sequence ID" value="PKU42459.1"/>
    <property type="molecule type" value="Genomic_DNA"/>
</dbReference>
<evidence type="ECO:0000313" key="1">
    <source>
        <dbReference type="EMBL" id="PKU42459.1"/>
    </source>
</evidence>
<evidence type="ECO:0000313" key="2">
    <source>
        <dbReference type="Proteomes" id="UP000233556"/>
    </source>
</evidence>
<gene>
    <name evidence="1" type="ORF">llap_7217</name>
</gene>
<dbReference type="OrthoDB" id="5957327at2759"/>
<accession>A0A2I0U8T8</accession>
<proteinExistence type="predicted"/>
<name>A0A2I0U8T8_LIMLA</name>
<organism evidence="1 2">
    <name type="scientific">Limosa lapponica baueri</name>
    <dbReference type="NCBI Taxonomy" id="1758121"/>
    <lineage>
        <taxon>Eukaryota</taxon>
        <taxon>Metazoa</taxon>
        <taxon>Chordata</taxon>
        <taxon>Craniata</taxon>
        <taxon>Vertebrata</taxon>
        <taxon>Euteleostomi</taxon>
        <taxon>Archelosauria</taxon>
        <taxon>Archosauria</taxon>
        <taxon>Dinosauria</taxon>
        <taxon>Saurischia</taxon>
        <taxon>Theropoda</taxon>
        <taxon>Coelurosauria</taxon>
        <taxon>Aves</taxon>
        <taxon>Neognathae</taxon>
        <taxon>Neoaves</taxon>
        <taxon>Charadriiformes</taxon>
        <taxon>Scolopacidae</taxon>
        <taxon>Limosa</taxon>
    </lineage>
</organism>
<reference evidence="2" key="2">
    <citation type="submission" date="2017-12" db="EMBL/GenBank/DDBJ databases">
        <title>Genome sequence of the Bar-tailed Godwit (Limosa lapponica baueri).</title>
        <authorList>
            <person name="Lima N.C.B."/>
            <person name="Parody-Merino A.M."/>
            <person name="Battley P.F."/>
            <person name="Fidler A.E."/>
            <person name="Prosdocimi F."/>
        </authorList>
    </citation>
    <scope>NUCLEOTIDE SEQUENCE [LARGE SCALE GENOMIC DNA]</scope>
</reference>
<protein>
    <submittedName>
        <fullName evidence="1">Uncharacterized protein</fullName>
    </submittedName>
</protein>
<keyword evidence="2" id="KW-1185">Reference proteome</keyword>
<reference evidence="2" key="1">
    <citation type="submission" date="2017-11" db="EMBL/GenBank/DDBJ databases">
        <authorList>
            <person name="Lima N.C."/>
            <person name="Parody-Merino A.M."/>
            <person name="Battley P.F."/>
            <person name="Fidler A.E."/>
            <person name="Prosdocimi F."/>
        </authorList>
    </citation>
    <scope>NUCLEOTIDE SEQUENCE [LARGE SCALE GENOMIC DNA]</scope>
</reference>
<dbReference type="AlphaFoldDB" id="A0A2I0U8T8"/>
<sequence>MLRLVAAQLRVWDTYWDEYWVILTNQITTSLSNGLAIQADLVSPADDLSLSEGVCESRVIKPNIKQSGNKIIFQFL</sequence>
<dbReference type="Proteomes" id="UP000233556">
    <property type="component" value="Unassembled WGS sequence"/>
</dbReference>